<name>A0A0H5Q5S3_9ZZZZ</name>
<protein>
    <submittedName>
        <fullName evidence="1">Uncharacterized protein</fullName>
    </submittedName>
</protein>
<sequence length="215" mass="24093">MPVDSFFSSSTVVPIERKASLRPRSVMSEVERLRVLRFVTDLPAAVGGWQVSFDATYGSGDWPGRRPGSRRDQRDMLVCNRRRGFDPDDAVASFSRFMDRTAHGVTWFASAEPNPDFSGLNPGYHIHAVLAGAENDRRRSLSKLWTEENGYCKIGPIRSSSACVTYCTKHLVRRGSIYAWKINNSLLWHSHVKAQATDEFPLETPALSSRSESPS</sequence>
<proteinExistence type="predicted"/>
<organism evidence="1">
    <name type="scientific">uncultured prokaryote</name>
    <dbReference type="NCBI Taxonomy" id="198431"/>
    <lineage>
        <taxon>unclassified sequences</taxon>
        <taxon>environmental samples</taxon>
    </lineage>
</organism>
<accession>A0A0H5Q5S3</accession>
<dbReference type="EMBL" id="LN853979">
    <property type="protein sequence ID" value="CRY97238.1"/>
    <property type="molecule type" value="Genomic_DNA"/>
</dbReference>
<dbReference type="AlphaFoldDB" id="A0A0H5Q5S3"/>
<reference evidence="1" key="2">
    <citation type="submission" date="2015-07" db="EMBL/GenBank/DDBJ databases">
        <title>Plasmids, circular viruses and viroids from rat gut.</title>
        <authorList>
            <person name="Jorgensen T.J."/>
            <person name="Hansen M.A."/>
            <person name="Xu Z."/>
            <person name="Tabak M.A."/>
            <person name="Sorensen S.J."/>
            <person name="Hansen L.H."/>
        </authorList>
    </citation>
    <scope>NUCLEOTIDE SEQUENCE</scope>
    <source>
        <strain evidence="1">RGFK1434</strain>
    </source>
</reference>
<evidence type="ECO:0000313" key="1">
    <source>
        <dbReference type="EMBL" id="CRY97238.1"/>
    </source>
</evidence>
<reference evidence="1" key="1">
    <citation type="submission" date="2015-06" db="EMBL/GenBank/DDBJ databases">
        <authorList>
            <person name="Joergensen T."/>
        </authorList>
    </citation>
    <scope>NUCLEOTIDE SEQUENCE</scope>
    <source>
        <strain evidence="1">RGFK1434</strain>
    </source>
</reference>